<feature type="domain" description="Protein kinase" evidence="9">
    <location>
        <begin position="118"/>
        <end position="397"/>
    </location>
</feature>
<evidence type="ECO:0000256" key="1">
    <source>
        <dbReference type="ARBA" id="ARBA00022527"/>
    </source>
</evidence>
<organism evidence="10 11">
    <name type="scientific">Momordica charantia</name>
    <name type="common">Bitter gourd</name>
    <name type="synonym">Balsam pear</name>
    <dbReference type="NCBI Taxonomy" id="3673"/>
    <lineage>
        <taxon>Eukaryota</taxon>
        <taxon>Viridiplantae</taxon>
        <taxon>Streptophyta</taxon>
        <taxon>Embryophyta</taxon>
        <taxon>Tracheophyta</taxon>
        <taxon>Spermatophyta</taxon>
        <taxon>Magnoliopsida</taxon>
        <taxon>eudicotyledons</taxon>
        <taxon>Gunneridae</taxon>
        <taxon>Pentapetalae</taxon>
        <taxon>rosids</taxon>
        <taxon>fabids</taxon>
        <taxon>Cucurbitales</taxon>
        <taxon>Cucurbitaceae</taxon>
        <taxon>Momordiceae</taxon>
        <taxon>Momordica</taxon>
    </lineage>
</organism>
<evidence type="ECO:0000259" key="9">
    <source>
        <dbReference type="PROSITE" id="PS50011"/>
    </source>
</evidence>
<keyword evidence="10" id="KW-1185">Reference proteome</keyword>
<name>A0A6J1BT66_MOMCH</name>
<evidence type="ECO:0000256" key="8">
    <source>
        <dbReference type="SAM" id="Phobius"/>
    </source>
</evidence>
<dbReference type="PROSITE" id="PS00108">
    <property type="entry name" value="PROTEIN_KINASE_ST"/>
    <property type="match status" value="1"/>
</dbReference>
<keyword evidence="8" id="KW-1133">Transmembrane helix</keyword>
<accession>A0A6J1BT66</accession>
<dbReference type="Gene3D" id="3.30.200.20">
    <property type="entry name" value="Phosphorylase Kinase, domain 1"/>
    <property type="match status" value="1"/>
</dbReference>
<evidence type="ECO:0000256" key="5">
    <source>
        <dbReference type="ARBA" id="ARBA00022840"/>
    </source>
</evidence>
<keyword evidence="4 11" id="KW-0418">Kinase</keyword>
<dbReference type="InterPro" id="IPR000719">
    <property type="entry name" value="Prot_kinase_dom"/>
</dbReference>
<comment type="similarity">
    <text evidence="7">Belongs to the protein kinase superfamily.</text>
</comment>
<feature type="binding site" evidence="6">
    <location>
        <position position="146"/>
    </location>
    <ligand>
        <name>ATP</name>
        <dbReference type="ChEBI" id="CHEBI:30616"/>
    </ligand>
</feature>
<feature type="transmembrane region" description="Helical" evidence="8">
    <location>
        <begin position="55"/>
        <end position="75"/>
    </location>
</feature>
<gene>
    <name evidence="11" type="primary">LOC111005542</name>
</gene>
<keyword evidence="5 6" id="KW-0067">ATP-binding</keyword>
<dbReference type="InterPro" id="IPR008271">
    <property type="entry name" value="Ser/Thr_kinase_AS"/>
</dbReference>
<dbReference type="PANTHER" id="PTHR47989:SF61">
    <property type="entry name" value="PROTEIN KINASE DOMAIN-CONTAINING PROTEIN"/>
    <property type="match status" value="1"/>
</dbReference>
<dbReference type="OrthoDB" id="4062651at2759"/>
<dbReference type="AlphaFoldDB" id="A0A6J1BT66"/>
<keyword evidence="8" id="KW-0472">Membrane</keyword>
<dbReference type="SMART" id="SM00220">
    <property type="entry name" value="S_TKc"/>
    <property type="match status" value="1"/>
</dbReference>
<evidence type="ECO:0000256" key="7">
    <source>
        <dbReference type="RuleBase" id="RU000304"/>
    </source>
</evidence>
<dbReference type="InterPro" id="IPR011009">
    <property type="entry name" value="Kinase-like_dom_sf"/>
</dbReference>
<dbReference type="GO" id="GO:0004674">
    <property type="term" value="F:protein serine/threonine kinase activity"/>
    <property type="evidence" value="ECO:0007669"/>
    <property type="project" value="UniProtKB-KW"/>
</dbReference>
<evidence type="ECO:0000256" key="2">
    <source>
        <dbReference type="ARBA" id="ARBA00022679"/>
    </source>
</evidence>
<evidence type="ECO:0000313" key="10">
    <source>
        <dbReference type="Proteomes" id="UP000504603"/>
    </source>
</evidence>
<dbReference type="KEGG" id="mcha:111005542"/>
<sequence length="487" mass="54315">MTLSREQQFLHLLVRRRLRFAQEIGLFAVAAAFSPAAMAESAVDTPPSHRRNLGVVIVVCVAVAVSLGALLLCVFGRKIVASFRQARRKPRGRPRDESGRTKLRRFGFEELEKATKNFSSEVLLGSGSFANVYKGVFESEEIVAIKRPHADSYTSVEEFRNEVKLLSSVKHKNLVALVGYCEETTENGGERILVYEYVPNGSLLDYIIGREGRSLTWRHRVNIAIGAARGIAHLHIGMKESIIHRDIKPSNILIGDGFEAKVCDFGLVRSGPVGDRSHVSSQIKGTPGYLDPAYCSSFHLTPFSDVYSFGIILLQLVSARPVLPSNQPLPDCHIVEWARPSLEAGRVEEVLDANLLAEPCDMEVMLKMGQLGLQCTSQHPKHRPTMTKVWLELEEALHVADNFINKTKLPRQKSTDLWFGRSTEFEYSQSLVSIEGIKLEKFHVEMDGFAFKSVSLKCLEINSLCIDIDQTSIKQLPVAANDEQNKN</sequence>
<reference evidence="11" key="1">
    <citation type="submission" date="2025-08" db="UniProtKB">
        <authorList>
            <consortium name="RefSeq"/>
        </authorList>
    </citation>
    <scope>IDENTIFICATION</scope>
    <source>
        <strain evidence="11">OHB3-1</strain>
    </source>
</reference>
<evidence type="ECO:0000256" key="4">
    <source>
        <dbReference type="ARBA" id="ARBA00022777"/>
    </source>
</evidence>
<dbReference type="GeneID" id="111005542"/>
<keyword evidence="8" id="KW-0812">Transmembrane</keyword>
<proteinExistence type="inferred from homology"/>
<dbReference type="PROSITE" id="PS00107">
    <property type="entry name" value="PROTEIN_KINASE_ATP"/>
    <property type="match status" value="1"/>
</dbReference>
<dbReference type="FunFam" id="3.30.200.20:FF:000466">
    <property type="entry name" value="Putative LRR receptor-like serine/threonine-protein kinase"/>
    <property type="match status" value="1"/>
</dbReference>
<dbReference type="PANTHER" id="PTHR47989">
    <property type="entry name" value="OS01G0750732 PROTEIN"/>
    <property type="match status" value="1"/>
</dbReference>
<dbReference type="Proteomes" id="UP000504603">
    <property type="component" value="Unplaced"/>
</dbReference>
<dbReference type="InterPro" id="IPR017441">
    <property type="entry name" value="Protein_kinase_ATP_BS"/>
</dbReference>
<dbReference type="CDD" id="cd14066">
    <property type="entry name" value="STKc_IRAK"/>
    <property type="match status" value="1"/>
</dbReference>
<keyword evidence="3 6" id="KW-0547">Nucleotide-binding</keyword>
<dbReference type="Gene3D" id="1.10.510.10">
    <property type="entry name" value="Transferase(Phosphotransferase) domain 1"/>
    <property type="match status" value="1"/>
</dbReference>
<evidence type="ECO:0000256" key="3">
    <source>
        <dbReference type="ARBA" id="ARBA00022741"/>
    </source>
</evidence>
<dbReference type="GO" id="GO:0005524">
    <property type="term" value="F:ATP binding"/>
    <property type="evidence" value="ECO:0007669"/>
    <property type="project" value="UniProtKB-UniRule"/>
</dbReference>
<evidence type="ECO:0000313" key="11">
    <source>
        <dbReference type="RefSeq" id="XP_022132756.1"/>
    </source>
</evidence>
<dbReference type="Pfam" id="PF00069">
    <property type="entry name" value="Pkinase"/>
    <property type="match status" value="1"/>
</dbReference>
<dbReference type="RefSeq" id="XP_022132756.1">
    <property type="nucleotide sequence ID" value="XM_022277064.1"/>
</dbReference>
<keyword evidence="2" id="KW-0808">Transferase</keyword>
<dbReference type="SUPFAM" id="SSF56112">
    <property type="entry name" value="Protein kinase-like (PK-like)"/>
    <property type="match status" value="1"/>
</dbReference>
<protein>
    <submittedName>
        <fullName evidence="11">Probable serine/threonine-protein kinase PBL25</fullName>
    </submittedName>
</protein>
<keyword evidence="1 7" id="KW-0723">Serine/threonine-protein kinase</keyword>
<dbReference type="PROSITE" id="PS50011">
    <property type="entry name" value="PROTEIN_KINASE_DOM"/>
    <property type="match status" value="1"/>
</dbReference>
<evidence type="ECO:0000256" key="6">
    <source>
        <dbReference type="PROSITE-ProRule" id="PRU10141"/>
    </source>
</evidence>